<evidence type="ECO:0000313" key="2">
    <source>
        <dbReference type="Proteomes" id="UP001330749"/>
    </source>
</evidence>
<gene>
    <name evidence="1" type="ORF">P4447_05580</name>
</gene>
<dbReference type="Proteomes" id="UP001330749">
    <property type="component" value="Unassembled WGS sequence"/>
</dbReference>
<sequence>MTFAEQKTVINLPDLLFSRYCKETFGLNRGVYNTIDEWFYKNSAESIEVRRIKILDFLLFYISSLKDVEKCKIKFGKGNLVNLLTEYMKIAAK</sequence>
<organism evidence="1 2">
    <name type="scientific">Bacillus xiapuensis</name>
    <dbReference type="NCBI Taxonomy" id="2014075"/>
    <lineage>
        <taxon>Bacteria</taxon>
        <taxon>Bacillati</taxon>
        <taxon>Bacillota</taxon>
        <taxon>Bacilli</taxon>
        <taxon>Bacillales</taxon>
        <taxon>Bacillaceae</taxon>
        <taxon>Bacillus</taxon>
    </lineage>
</organism>
<proteinExistence type="predicted"/>
<protein>
    <recommendedName>
        <fullName evidence="3">Riboflavin kinase</fullName>
    </recommendedName>
</protein>
<name>A0ABU6NBB7_9BACI</name>
<dbReference type="RefSeq" id="WP_327966893.1">
    <property type="nucleotide sequence ID" value="NZ_JARMQG010000060.1"/>
</dbReference>
<comment type="caution">
    <text evidence="1">The sequence shown here is derived from an EMBL/GenBank/DDBJ whole genome shotgun (WGS) entry which is preliminary data.</text>
</comment>
<evidence type="ECO:0000313" key="1">
    <source>
        <dbReference type="EMBL" id="MED3561980.1"/>
    </source>
</evidence>
<keyword evidence="2" id="KW-1185">Reference proteome</keyword>
<accession>A0ABU6NBB7</accession>
<dbReference type="EMBL" id="JARMQG010000060">
    <property type="protein sequence ID" value="MED3561980.1"/>
    <property type="molecule type" value="Genomic_DNA"/>
</dbReference>
<evidence type="ECO:0008006" key="3">
    <source>
        <dbReference type="Google" id="ProtNLM"/>
    </source>
</evidence>
<reference evidence="1 2" key="1">
    <citation type="submission" date="2023-03" db="EMBL/GenBank/DDBJ databases">
        <title>Bacillus Genome Sequencing.</title>
        <authorList>
            <person name="Dunlap C."/>
        </authorList>
    </citation>
    <scope>NUCLEOTIDE SEQUENCE [LARGE SCALE GENOMIC DNA]</scope>
    <source>
        <strain evidence="1 2">B-14544</strain>
    </source>
</reference>